<evidence type="ECO:0000313" key="2">
    <source>
        <dbReference type="Proteomes" id="UP000298663"/>
    </source>
</evidence>
<sequence length="71" mass="8326">MCIPVCIGFARVKHTLEFASFNGPRSDESLLQLGDWDRPKWCPVYSRLQAQITLRNVQEMLRPIEFQHTLH</sequence>
<reference evidence="1 2" key="2">
    <citation type="journal article" date="2019" name="G3 (Bethesda)">
        <title>Hybrid Assembly of the Genome of the Entomopathogenic Nematode Steinernema carpocapsae Identifies the X-Chromosome.</title>
        <authorList>
            <person name="Serra L."/>
            <person name="Macchietto M."/>
            <person name="Macias-Munoz A."/>
            <person name="McGill C.J."/>
            <person name="Rodriguez I.M."/>
            <person name="Rodriguez B."/>
            <person name="Murad R."/>
            <person name="Mortazavi A."/>
        </authorList>
    </citation>
    <scope>NUCLEOTIDE SEQUENCE [LARGE SCALE GENOMIC DNA]</scope>
    <source>
        <strain evidence="1 2">ALL</strain>
    </source>
</reference>
<dbReference type="EMBL" id="AZBU02000010">
    <property type="protein sequence ID" value="TKR61970.1"/>
    <property type="molecule type" value="Genomic_DNA"/>
</dbReference>
<organism evidence="1 2">
    <name type="scientific">Steinernema carpocapsae</name>
    <name type="common">Entomopathogenic nematode</name>
    <dbReference type="NCBI Taxonomy" id="34508"/>
    <lineage>
        <taxon>Eukaryota</taxon>
        <taxon>Metazoa</taxon>
        <taxon>Ecdysozoa</taxon>
        <taxon>Nematoda</taxon>
        <taxon>Chromadorea</taxon>
        <taxon>Rhabditida</taxon>
        <taxon>Tylenchina</taxon>
        <taxon>Panagrolaimomorpha</taxon>
        <taxon>Strongyloidoidea</taxon>
        <taxon>Steinernematidae</taxon>
        <taxon>Steinernema</taxon>
    </lineage>
</organism>
<reference evidence="1 2" key="1">
    <citation type="journal article" date="2015" name="Genome Biol.">
        <title>Comparative genomics of Steinernema reveals deeply conserved gene regulatory networks.</title>
        <authorList>
            <person name="Dillman A.R."/>
            <person name="Macchietto M."/>
            <person name="Porter C.F."/>
            <person name="Rogers A."/>
            <person name="Williams B."/>
            <person name="Antoshechkin I."/>
            <person name="Lee M.M."/>
            <person name="Goodwin Z."/>
            <person name="Lu X."/>
            <person name="Lewis E.E."/>
            <person name="Goodrich-Blair H."/>
            <person name="Stock S.P."/>
            <person name="Adams B.J."/>
            <person name="Sternberg P.W."/>
            <person name="Mortazavi A."/>
        </authorList>
    </citation>
    <scope>NUCLEOTIDE SEQUENCE [LARGE SCALE GENOMIC DNA]</scope>
    <source>
        <strain evidence="1 2">ALL</strain>
    </source>
</reference>
<proteinExistence type="predicted"/>
<evidence type="ECO:0000313" key="1">
    <source>
        <dbReference type="EMBL" id="TKR61970.1"/>
    </source>
</evidence>
<keyword evidence="2" id="KW-1185">Reference proteome</keyword>
<comment type="caution">
    <text evidence="1">The sequence shown here is derived from an EMBL/GenBank/DDBJ whole genome shotgun (WGS) entry which is preliminary data.</text>
</comment>
<accession>A0A4U5M029</accession>
<name>A0A4U5M029_STECR</name>
<gene>
    <name evidence="1" type="ORF">L596_025995</name>
</gene>
<protein>
    <submittedName>
        <fullName evidence="1">Uncharacterized protein</fullName>
    </submittedName>
</protein>
<dbReference type="AlphaFoldDB" id="A0A4U5M029"/>
<dbReference type="Proteomes" id="UP000298663">
    <property type="component" value="Unassembled WGS sequence"/>
</dbReference>